<protein>
    <submittedName>
        <fullName evidence="3">Uncharacterized protein</fullName>
    </submittedName>
</protein>
<reference evidence="3 4" key="1">
    <citation type="submission" date="2024-08" db="EMBL/GenBank/DDBJ databases">
        <authorList>
            <person name="Cucini C."/>
            <person name="Frati F."/>
        </authorList>
    </citation>
    <scope>NUCLEOTIDE SEQUENCE [LARGE SCALE GENOMIC DNA]</scope>
</reference>
<sequence length="985" mass="106764">MEFLILKSPSKPKSKWILACLFLTIVYYNCHVMALPIVLDNNNNGIDLILQTGENGGNNFRISALKSSSPSVLHDDLDKNKSVILSKVIKVHGKMFGSYLLDGNISGEADESNHSDQAQVVKTQLHINRLIPLKESKELRRKQNTLWRFSDREVSSKAVSNASEPQTVRSKSLQSTSTVKDSTLNSTNTKLYTTEAVERQSPFLLKSSRMKRSPSVKGNPPKRRPKNNMLFLSTTTTKSPIFNTTPVDNPITSAATVTSNTPTANTDISAAKNILPLSSTSTTTTSPISSTTRVDNAVTLEATATSNTTTPNADTSGAENVLPLSSTTTTKSPISSTTPVDKPVTSASTATSNNTTTPNADTSGAENILPLSSTSTTTTTTTSPISNTTPLDNPVTSAATGTNNNTTTATADDTSASNISLKSTEPAGTTITSPPLPSPPNSLSDELSKTSTSTTPIPSPTFSALNANSSVTQPVTLLGHVSNSSCNTTSNSSVTAAASSFTSTNTIPCCSSECDLWPWVLFLIFLCLLIIFMLMFLQCFLTKLLKTVNVANHEQNYIGKEYVETFPQSITTEAEGRESHSSSSSSKRVSSNKVDKICVPDNEEVPKSLENTKNTSEKNLWNIDNDLLRSSGQNQHSYMEYKKILRAYPRSDSSNRSSTTAKVAVTLEQEADHQKMKDLHQNELLPRDFKSTSNSSSMTTNYNIIPYETFSTSSYSKHSETSCNKNNSLSVPPSTPSQHEQTEATIVKVVPRAYQLNSVSETITSNVKAQDGTTGVSGEPVKTVGRSRIPMFQEDNATKMSQSKMLSLSDRDSRKMETEKLKREFFKISSSDNEKINNSQCNSFMGTYNRLQKRSEIERHRSKSGEKRISCNGNSFGTAIGEGVSSATSTIVTNCNSVTSLPSATTTTSRYYTYSKQGKGMGECVLIINKEEGWFKLSTGSESPGNVTKVHKIIQIDSKQSLSSSEGENDMEKLNLSGGVSDTWC</sequence>
<keyword evidence="2" id="KW-1133">Transmembrane helix</keyword>
<feature type="region of interest" description="Disordered" evidence="1">
    <location>
        <begin position="573"/>
        <end position="593"/>
    </location>
</feature>
<feature type="region of interest" description="Disordered" evidence="1">
    <location>
        <begin position="304"/>
        <end position="460"/>
    </location>
</feature>
<keyword evidence="2" id="KW-0472">Membrane</keyword>
<feature type="region of interest" description="Disordered" evidence="1">
    <location>
        <begin position="958"/>
        <end position="985"/>
    </location>
</feature>
<evidence type="ECO:0000256" key="2">
    <source>
        <dbReference type="SAM" id="Phobius"/>
    </source>
</evidence>
<dbReference type="EMBL" id="CAXLJM020000007">
    <property type="protein sequence ID" value="CAL8073283.1"/>
    <property type="molecule type" value="Genomic_DNA"/>
</dbReference>
<organism evidence="3 4">
    <name type="scientific">Orchesella dallaii</name>
    <dbReference type="NCBI Taxonomy" id="48710"/>
    <lineage>
        <taxon>Eukaryota</taxon>
        <taxon>Metazoa</taxon>
        <taxon>Ecdysozoa</taxon>
        <taxon>Arthropoda</taxon>
        <taxon>Hexapoda</taxon>
        <taxon>Collembola</taxon>
        <taxon>Entomobryomorpha</taxon>
        <taxon>Entomobryoidea</taxon>
        <taxon>Orchesellidae</taxon>
        <taxon>Orchesellinae</taxon>
        <taxon>Orchesella</taxon>
    </lineage>
</organism>
<feature type="transmembrane region" description="Helical" evidence="2">
    <location>
        <begin position="516"/>
        <end position="537"/>
    </location>
</feature>
<feature type="compositionally biased region" description="Polar residues" evidence="1">
    <location>
        <begin position="723"/>
        <end position="739"/>
    </location>
</feature>
<feature type="compositionally biased region" description="Low complexity" evidence="1">
    <location>
        <begin position="441"/>
        <end position="460"/>
    </location>
</feature>
<feature type="compositionally biased region" description="Low complexity" evidence="1">
    <location>
        <begin position="396"/>
        <end position="418"/>
    </location>
</feature>
<name>A0ABP1PQD3_9HEXA</name>
<feature type="compositionally biased region" description="Polar residues" evidence="1">
    <location>
        <begin position="419"/>
        <end position="432"/>
    </location>
</feature>
<feature type="compositionally biased region" description="Low complexity" evidence="1">
    <location>
        <begin position="581"/>
        <end position="591"/>
    </location>
</feature>
<evidence type="ECO:0000313" key="4">
    <source>
        <dbReference type="Proteomes" id="UP001642540"/>
    </source>
</evidence>
<proteinExistence type="predicted"/>
<feature type="compositionally biased region" description="Polar residues" evidence="1">
    <location>
        <begin position="157"/>
        <end position="184"/>
    </location>
</feature>
<comment type="caution">
    <text evidence="3">The sequence shown here is derived from an EMBL/GenBank/DDBJ whole genome shotgun (WGS) entry which is preliminary data.</text>
</comment>
<keyword evidence="4" id="KW-1185">Reference proteome</keyword>
<gene>
    <name evidence="3" type="ORF">ODALV1_LOCUS2566</name>
</gene>
<feature type="region of interest" description="Disordered" evidence="1">
    <location>
        <begin position="715"/>
        <end position="742"/>
    </location>
</feature>
<feature type="compositionally biased region" description="Low complexity" evidence="1">
    <location>
        <begin position="304"/>
        <end position="316"/>
    </location>
</feature>
<keyword evidence="2" id="KW-0812">Transmembrane</keyword>
<evidence type="ECO:0000256" key="1">
    <source>
        <dbReference type="SAM" id="MobiDB-lite"/>
    </source>
</evidence>
<accession>A0ABP1PQD3</accession>
<feature type="compositionally biased region" description="Low complexity" evidence="1">
    <location>
        <begin position="345"/>
        <end position="389"/>
    </location>
</feature>
<feature type="region of interest" description="Disordered" evidence="1">
    <location>
        <begin position="203"/>
        <end position="228"/>
    </location>
</feature>
<evidence type="ECO:0000313" key="3">
    <source>
        <dbReference type="EMBL" id="CAL8073283.1"/>
    </source>
</evidence>
<feature type="compositionally biased region" description="Basic residues" evidence="1">
    <location>
        <begin position="208"/>
        <end position="226"/>
    </location>
</feature>
<dbReference type="Proteomes" id="UP001642540">
    <property type="component" value="Unassembled WGS sequence"/>
</dbReference>
<feature type="compositionally biased region" description="Low complexity" evidence="1">
    <location>
        <begin position="325"/>
        <end position="338"/>
    </location>
</feature>
<feature type="region of interest" description="Disordered" evidence="1">
    <location>
        <begin position="154"/>
        <end position="184"/>
    </location>
</feature>